<reference evidence="2" key="1">
    <citation type="submission" date="2022-07" db="EMBL/GenBank/DDBJ databases">
        <title>Genome Sequence of Physisporinus lineatus.</title>
        <authorList>
            <person name="Buettner E."/>
        </authorList>
    </citation>
    <scope>NUCLEOTIDE SEQUENCE</scope>
    <source>
        <strain evidence="2">VT162</strain>
    </source>
</reference>
<evidence type="ECO:0000256" key="1">
    <source>
        <dbReference type="SAM" id="MobiDB-lite"/>
    </source>
</evidence>
<name>A0AAD5V0C6_9APHY</name>
<dbReference type="AlphaFoldDB" id="A0AAD5V0C6"/>
<proteinExistence type="predicted"/>
<evidence type="ECO:0000313" key="2">
    <source>
        <dbReference type="EMBL" id="KAJ3482797.1"/>
    </source>
</evidence>
<sequence length="117" mass="12975">MMTTTKEIADLDGSLVVMALRGPSRSGHLGENGDQWRETCTNAVGYLVEHPVNAQALSDLAALWGLRVGLGKYPYDGSPFLRRRSSRWDDEPQIYNRERKGLRQKSSDVAVLSGNDP</sequence>
<gene>
    <name evidence="2" type="ORF">NLI96_g6734</name>
</gene>
<evidence type="ECO:0000313" key="3">
    <source>
        <dbReference type="Proteomes" id="UP001212997"/>
    </source>
</evidence>
<accession>A0AAD5V0C6</accession>
<feature type="region of interest" description="Disordered" evidence="1">
    <location>
        <begin position="95"/>
        <end position="117"/>
    </location>
</feature>
<organism evidence="2 3">
    <name type="scientific">Meripilus lineatus</name>
    <dbReference type="NCBI Taxonomy" id="2056292"/>
    <lineage>
        <taxon>Eukaryota</taxon>
        <taxon>Fungi</taxon>
        <taxon>Dikarya</taxon>
        <taxon>Basidiomycota</taxon>
        <taxon>Agaricomycotina</taxon>
        <taxon>Agaricomycetes</taxon>
        <taxon>Polyporales</taxon>
        <taxon>Meripilaceae</taxon>
        <taxon>Meripilus</taxon>
    </lineage>
</organism>
<dbReference type="Proteomes" id="UP001212997">
    <property type="component" value="Unassembled WGS sequence"/>
</dbReference>
<protein>
    <submittedName>
        <fullName evidence="2">Uncharacterized protein</fullName>
    </submittedName>
</protein>
<keyword evidence="3" id="KW-1185">Reference proteome</keyword>
<comment type="caution">
    <text evidence="2">The sequence shown here is derived from an EMBL/GenBank/DDBJ whole genome shotgun (WGS) entry which is preliminary data.</text>
</comment>
<dbReference type="EMBL" id="JANAWD010000256">
    <property type="protein sequence ID" value="KAJ3482797.1"/>
    <property type="molecule type" value="Genomic_DNA"/>
</dbReference>